<dbReference type="GO" id="GO:0006508">
    <property type="term" value="P:proteolysis"/>
    <property type="evidence" value="ECO:0007669"/>
    <property type="project" value="InterPro"/>
</dbReference>
<dbReference type="Pfam" id="PF01244">
    <property type="entry name" value="Peptidase_M19"/>
    <property type="match status" value="1"/>
</dbReference>
<keyword evidence="3" id="KW-1185">Reference proteome</keyword>
<dbReference type="HOGENOM" id="CLU_031404_2_0_5"/>
<dbReference type="InterPro" id="IPR032466">
    <property type="entry name" value="Metal_Hydrolase"/>
</dbReference>
<reference evidence="2 3" key="1">
    <citation type="journal article" date="2008" name="BMC Genomics">
        <title>Complete genome of Phenylobacterium zucineum - a novel facultative intracellular bacterium isolated from human erythroleukemia cell line K562.</title>
        <authorList>
            <person name="Luo Y."/>
            <person name="Xu X."/>
            <person name="Ding Z."/>
            <person name="Liu Z."/>
            <person name="Zhang B."/>
            <person name="Yan Z."/>
            <person name="Sun J."/>
            <person name="Hu S."/>
            <person name="Hu X."/>
        </authorList>
    </citation>
    <scope>NUCLEOTIDE SEQUENCE [LARGE SCALE GENOMIC DNA]</scope>
    <source>
        <strain evidence="2 3">HLK1</strain>
    </source>
</reference>
<dbReference type="PANTHER" id="PTHR10443:SF12">
    <property type="entry name" value="DIPEPTIDASE"/>
    <property type="match status" value="1"/>
</dbReference>
<dbReference type="GO" id="GO:0070573">
    <property type="term" value="F:metallodipeptidase activity"/>
    <property type="evidence" value="ECO:0007669"/>
    <property type="project" value="InterPro"/>
</dbReference>
<evidence type="ECO:0000313" key="2">
    <source>
        <dbReference type="EMBL" id="ACG78525.1"/>
    </source>
</evidence>
<dbReference type="InterPro" id="IPR006311">
    <property type="entry name" value="TAT_signal"/>
</dbReference>
<name>B4REJ9_PHEZH</name>
<dbReference type="PROSITE" id="PS51318">
    <property type="entry name" value="TAT"/>
    <property type="match status" value="1"/>
</dbReference>
<protein>
    <submittedName>
        <fullName evidence="2">Putative Zn-dependent dipeptidase</fullName>
    </submittedName>
</protein>
<keyword evidence="1" id="KW-0732">Signal</keyword>
<accession>B4REJ9</accession>
<organism evidence="2 3">
    <name type="scientific">Phenylobacterium zucineum (strain HLK1)</name>
    <dbReference type="NCBI Taxonomy" id="450851"/>
    <lineage>
        <taxon>Bacteria</taxon>
        <taxon>Pseudomonadati</taxon>
        <taxon>Pseudomonadota</taxon>
        <taxon>Alphaproteobacteria</taxon>
        <taxon>Caulobacterales</taxon>
        <taxon>Caulobacteraceae</taxon>
        <taxon>Phenylobacterium</taxon>
    </lineage>
</organism>
<dbReference type="InterPro" id="IPR008257">
    <property type="entry name" value="Pept_M19"/>
</dbReference>
<dbReference type="EMBL" id="CP000747">
    <property type="protein sequence ID" value="ACG78525.1"/>
    <property type="molecule type" value="Genomic_DNA"/>
</dbReference>
<dbReference type="SUPFAM" id="SSF51556">
    <property type="entry name" value="Metallo-dependent hydrolases"/>
    <property type="match status" value="1"/>
</dbReference>
<dbReference type="KEGG" id="pzu:PHZ_c2114"/>
<feature type="signal peptide" evidence="1">
    <location>
        <begin position="1"/>
        <end position="26"/>
    </location>
</feature>
<dbReference type="RefSeq" id="WP_012522667.1">
    <property type="nucleotide sequence ID" value="NC_011144.1"/>
</dbReference>
<dbReference type="OrthoDB" id="9804920at2"/>
<dbReference type="STRING" id="450851.PHZ_c2114"/>
<dbReference type="Gene3D" id="3.20.20.140">
    <property type="entry name" value="Metal-dependent hydrolases"/>
    <property type="match status" value="1"/>
</dbReference>
<dbReference type="PROSITE" id="PS51365">
    <property type="entry name" value="RENAL_DIPEPTIDASE_2"/>
    <property type="match status" value="1"/>
</dbReference>
<evidence type="ECO:0000313" key="3">
    <source>
        <dbReference type="Proteomes" id="UP000001868"/>
    </source>
</evidence>
<dbReference type="eggNOG" id="COG2355">
    <property type="taxonomic scope" value="Bacteria"/>
</dbReference>
<dbReference type="PANTHER" id="PTHR10443">
    <property type="entry name" value="MICROSOMAL DIPEPTIDASE"/>
    <property type="match status" value="1"/>
</dbReference>
<proteinExistence type="predicted"/>
<evidence type="ECO:0000256" key="1">
    <source>
        <dbReference type="SAM" id="SignalP"/>
    </source>
</evidence>
<dbReference type="AlphaFoldDB" id="B4REJ9"/>
<gene>
    <name evidence="2" type="ordered locus">PHZ_c2114</name>
</gene>
<feature type="chain" id="PRO_5002822060" evidence="1">
    <location>
        <begin position="27"/>
        <end position="355"/>
    </location>
</feature>
<sequence length="355" mass="38713">MSQGLDRRRLLAGGLLALTAAGAARAAAPKPPLVFDALGEIRTVYTPELVDQILASGTRAIAVTVTDPKVAAAEAYAQTNADLDLYDRYLDSMPRHYIRARRIADAERAAREGKLAVYYNLQNSTPVEGDAARLPALKARGVTSIQLTYNDTNLSGSGCYAPQDVGLTAHGRELIARLEAEGVLLDLSHAGMKTMAEAIAAARRPMIISHTACKDLRDHARNTTDANLRAVAAKGGVIGITQIRRFVTDLKRDNLGFYFDHIVHAVKVAGIEHVGIGSDRDHRVIPDTEEELRILLKEEGPQLSAADWPMYLEGLNGPHRMTVVRDELRKRGFRPSELDKLLGANVRRIYAEVVG</sequence>
<dbReference type="Proteomes" id="UP000001868">
    <property type="component" value="Chromosome"/>
</dbReference>